<dbReference type="GO" id="GO:0004849">
    <property type="term" value="F:uridine kinase activity"/>
    <property type="evidence" value="ECO:0007669"/>
    <property type="project" value="UniProtKB-UniRule"/>
</dbReference>
<evidence type="ECO:0000256" key="1">
    <source>
        <dbReference type="ARBA" id="ARBA00004496"/>
    </source>
</evidence>
<feature type="compositionally biased region" description="Basic and acidic residues" evidence="18">
    <location>
        <begin position="233"/>
        <end position="247"/>
    </location>
</feature>
<keyword evidence="11 16" id="KW-0067">ATP-binding</keyword>
<accession>A0A8U0IK80</accession>
<organism evidence="20 21">
    <name type="scientific">Halorussus gelatinilyticus</name>
    <dbReference type="NCBI Taxonomy" id="2937524"/>
    <lineage>
        <taxon>Archaea</taxon>
        <taxon>Methanobacteriati</taxon>
        <taxon>Methanobacteriota</taxon>
        <taxon>Stenosarchaea group</taxon>
        <taxon>Halobacteria</taxon>
        <taxon>Halobacteriales</taxon>
        <taxon>Haladaptataceae</taxon>
        <taxon>Halorussus</taxon>
    </lineage>
</organism>
<keyword evidence="8 16" id="KW-0808">Transferase</keyword>
<evidence type="ECO:0000256" key="3">
    <source>
        <dbReference type="ARBA" id="ARBA00004784"/>
    </source>
</evidence>
<dbReference type="NCBIfam" id="TIGR00235">
    <property type="entry name" value="udk"/>
    <property type="match status" value="1"/>
</dbReference>
<evidence type="ECO:0000256" key="7">
    <source>
        <dbReference type="ARBA" id="ARBA00022490"/>
    </source>
</evidence>
<dbReference type="GO" id="GO:0005737">
    <property type="term" value="C:cytoplasm"/>
    <property type="evidence" value="ECO:0007669"/>
    <property type="project" value="UniProtKB-SubCell"/>
</dbReference>
<evidence type="ECO:0000256" key="16">
    <source>
        <dbReference type="HAMAP-Rule" id="MF_00551"/>
    </source>
</evidence>
<dbReference type="Pfam" id="PF00485">
    <property type="entry name" value="PRK"/>
    <property type="match status" value="1"/>
</dbReference>
<reference evidence="20" key="1">
    <citation type="submission" date="2022-04" db="EMBL/GenBank/DDBJ databases">
        <title>Diverse halophilic archaea isolated from saline environments.</title>
        <authorList>
            <person name="Cui H.-L."/>
        </authorList>
    </citation>
    <scope>NUCLEOTIDE SEQUENCE</scope>
    <source>
        <strain evidence="20">XZYJT40</strain>
    </source>
</reference>
<dbReference type="EC" id="2.7.1.48" evidence="5 16"/>
<dbReference type="PANTHER" id="PTHR10285">
    <property type="entry name" value="URIDINE KINASE"/>
    <property type="match status" value="1"/>
</dbReference>
<dbReference type="InterPro" id="IPR026008">
    <property type="entry name" value="Uridine_kinase"/>
</dbReference>
<feature type="region of interest" description="Disordered" evidence="18">
    <location>
        <begin position="210"/>
        <end position="263"/>
    </location>
</feature>
<dbReference type="RefSeq" id="WP_248654870.1">
    <property type="nucleotide sequence ID" value="NZ_CP096658.1"/>
</dbReference>
<dbReference type="NCBIfam" id="NF004018">
    <property type="entry name" value="PRK05480.1"/>
    <property type="match status" value="1"/>
</dbReference>
<keyword evidence="9 16" id="KW-0547">Nucleotide-binding</keyword>
<evidence type="ECO:0000256" key="14">
    <source>
        <dbReference type="ARBA" id="ARBA00047436"/>
    </source>
</evidence>
<evidence type="ECO:0000256" key="9">
    <source>
        <dbReference type="ARBA" id="ARBA00022741"/>
    </source>
</evidence>
<dbReference type="GO" id="GO:0044206">
    <property type="term" value="P:UMP salvage"/>
    <property type="evidence" value="ECO:0007669"/>
    <property type="project" value="UniProtKB-UniRule"/>
</dbReference>
<dbReference type="AlphaFoldDB" id="A0A8U0IK80"/>
<evidence type="ECO:0000256" key="12">
    <source>
        <dbReference type="ARBA" id="ARBA00030641"/>
    </source>
</evidence>
<dbReference type="GO" id="GO:0044211">
    <property type="term" value="P:CTP salvage"/>
    <property type="evidence" value="ECO:0007669"/>
    <property type="project" value="UniProtKB-UniRule"/>
</dbReference>
<dbReference type="Gene3D" id="3.40.50.300">
    <property type="entry name" value="P-loop containing nucleotide triphosphate hydrolases"/>
    <property type="match status" value="1"/>
</dbReference>
<feature type="binding site" evidence="16">
    <location>
        <begin position="12"/>
        <end position="19"/>
    </location>
    <ligand>
        <name>ATP</name>
        <dbReference type="ChEBI" id="CHEBI:30616"/>
    </ligand>
</feature>
<feature type="domain" description="Phosphoribulokinase/uridine kinase" evidence="19">
    <location>
        <begin position="7"/>
        <end position="187"/>
    </location>
</feature>
<dbReference type="GeneID" id="72191868"/>
<evidence type="ECO:0000256" key="15">
    <source>
        <dbReference type="ARBA" id="ARBA00048909"/>
    </source>
</evidence>
<evidence type="ECO:0000313" key="21">
    <source>
        <dbReference type="Proteomes" id="UP000830434"/>
    </source>
</evidence>
<dbReference type="CDD" id="cd02023">
    <property type="entry name" value="UMPK"/>
    <property type="match status" value="1"/>
</dbReference>
<dbReference type="InterPro" id="IPR000764">
    <property type="entry name" value="Uridine_kinase-like"/>
</dbReference>
<dbReference type="InterPro" id="IPR006083">
    <property type="entry name" value="PRK/URK"/>
</dbReference>
<feature type="compositionally biased region" description="Basic and acidic residues" evidence="18">
    <location>
        <begin position="254"/>
        <end position="263"/>
    </location>
</feature>
<dbReference type="EMBL" id="CP096658">
    <property type="protein sequence ID" value="UPW00459.1"/>
    <property type="molecule type" value="Genomic_DNA"/>
</dbReference>
<evidence type="ECO:0000256" key="2">
    <source>
        <dbReference type="ARBA" id="ARBA00004690"/>
    </source>
</evidence>
<evidence type="ECO:0000259" key="19">
    <source>
        <dbReference type="Pfam" id="PF00485"/>
    </source>
</evidence>
<name>A0A8U0IK80_9EURY</name>
<dbReference type="KEGG" id="haxz:M0R88_18395"/>
<comment type="pathway">
    <text evidence="3 16 17">Pyrimidine metabolism; CTP biosynthesis via salvage pathway; CTP from cytidine: step 1/3.</text>
</comment>
<keyword evidence="21" id="KW-1185">Reference proteome</keyword>
<gene>
    <name evidence="16 20" type="primary">udk</name>
    <name evidence="20" type="ORF">M0R88_18395</name>
</gene>
<evidence type="ECO:0000256" key="11">
    <source>
        <dbReference type="ARBA" id="ARBA00022840"/>
    </source>
</evidence>
<evidence type="ECO:0000256" key="4">
    <source>
        <dbReference type="ARBA" id="ARBA00005408"/>
    </source>
</evidence>
<dbReference type="Proteomes" id="UP000830434">
    <property type="component" value="Chromosome"/>
</dbReference>
<proteinExistence type="inferred from homology"/>
<evidence type="ECO:0000313" key="20">
    <source>
        <dbReference type="EMBL" id="UPW00459.1"/>
    </source>
</evidence>
<evidence type="ECO:0000256" key="13">
    <source>
        <dbReference type="ARBA" id="ARBA00031452"/>
    </source>
</evidence>
<dbReference type="SUPFAM" id="SSF52540">
    <property type="entry name" value="P-loop containing nucleoside triphosphate hydrolases"/>
    <property type="match status" value="1"/>
</dbReference>
<keyword evidence="7 16" id="KW-0963">Cytoplasm</keyword>
<evidence type="ECO:0000256" key="8">
    <source>
        <dbReference type="ARBA" id="ARBA00022679"/>
    </source>
</evidence>
<evidence type="ECO:0000256" key="17">
    <source>
        <dbReference type="RuleBase" id="RU003825"/>
    </source>
</evidence>
<evidence type="ECO:0000256" key="5">
    <source>
        <dbReference type="ARBA" id="ARBA00012137"/>
    </source>
</evidence>
<comment type="catalytic activity">
    <reaction evidence="15 16 17">
        <text>uridine + ATP = UMP + ADP + H(+)</text>
        <dbReference type="Rhea" id="RHEA:16825"/>
        <dbReference type="ChEBI" id="CHEBI:15378"/>
        <dbReference type="ChEBI" id="CHEBI:16704"/>
        <dbReference type="ChEBI" id="CHEBI:30616"/>
        <dbReference type="ChEBI" id="CHEBI:57865"/>
        <dbReference type="ChEBI" id="CHEBI:456216"/>
        <dbReference type="EC" id="2.7.1.48"/>
    </reaction>
</comment>
<comment type="subcellular location">
    <subcellularLocation>
        <location evidence="1 16 17">Cytoplasm</location>
    </subcellularLocation>
</comment>
<comment type="similarity">
    <text evidence="4 16 17">Belongs to the uridine kinase family.</text>
</comment>
<evidence type="ECO:0000256" key="10">
    <source>
        <dbReference type="ARBA" id="ARBA00022777"/>
    </source>
</evidence>
<protein>
    <recommendedName>
        <fullName evidence="6 16">Uridine kinase</fullName>
        <ecNumber evidence="5 16">2.7.1.48</ecNumber>
    </recommendedName>
    <alternativeName>
        <fullName evidence="12 16">Cytidine monophosphokinase</fullName>
    </alternativeName>
    <alternativeName>
        <fullName evidence="13 16">Uridine monophosphokinase</fullName>
    </alternativeName>
</protein>
<dbReference type="PRINTS" id="PR00988">
    <property type="entry name" value="URIDINKINASE"/>
</dbReference>
<keyword evidence="10 16" id="KW-0418">Kinase</keyword>
<comment type="pathway">
    <text evidence="2 16 17">Pyrimidine metabolism; UMP biosynthesis via salvage pathway; UMP from uridine: step 1/1.</text>
</comment>
<evidence type="ECO:0000256" key="6">
    <source>
        <dbReference type="ARBA" id="ARBA00021478"/>
    </source>
</evidence>
<sequence>MTIPSFVVGIAGGTGAGKTTVAREITEEAADAVTRIPMDNYYEDLSHMDFEERAEVNYDHPSAFEWDLLREHMDALLSGQSIEMPQYDFEIHNRKDETLTVEPTDVIVLEGIFALYDEELNEMLDIRVYVETDADVRILRRIERDVVDRGRDLEGVIDQYLSTVKPMHEQFVAPTKKRADLIIPEGANAVAVNLLEEKVRAETYTDSGSAWTLGEEGVEREETERLAVASAGEAERESRDADGRTSTDPDDADPEKWNSESAE</sequence>
<comment type="catalytic activity">
    <reaction evidence="14 17">
        <text>cytidine + ATP = CMP + ADP + H(+)</text>
        <dbReference type="Rhea" id="RHEA:24674"/>
        <dbReference type="ChEBI" id="CHEBI:15378"/>
        <dbReference type="ChEBI" id="CHEBI:17562"/>
        <dbReference type="ChEBI" id="CHEBI:30616"/>
        <dbReference type="ChEBI" id="CHEBI:60377"/>
        <dbReference type="ChEBI" id="CHEBI:456216"/>
        <dbReference type="EC" id="2.7.1.48"/>
    </reaction>
</comment>
<dbReference type="GO" id="GO:0005524">
    <property type="term" value="F:ATP binding"/>
    <property type="evidence" value="ECO:0007669"/>
    <property type="project" value="UniProtKB-UniRule"/>
</dbReference>
<evidence type="ECO:0000256" key="18">
    <source>
        <dbReference type="SAM" id="MobiDB-lite"/>
    </source>
</evidence>
<dbReference type="InterPro" id="IPR027417">
    <property type="entry name" value="P-loop_NTPase"/>
</dbReference>
<dbReference type="HAMAP" id="MF_00551">
    <property type="entry name" value="Uridine_kinase"/>
    <property type="match status" value="1"/>
</dbReference>